<accession>A0ABW0QPQ7</accession>
<dbReference type="RefSeq" id="WP_377319790.1">
    <property type="nucleotide sequence ID" value="NZ_JBHSNF010000002.1"/>
</dbReference>
<sequence length="46" mass="5256">MPNKKGPPDYRDSGTGKFVPEKYAEKHPKTTEKEHNRPPPPPSKKK</sequence>
<evidence type="ECO:0000313" key="2">
    <source>
        <dbReference type="EMBL" id="MFC5526249.1"/>
    </source>
</evidence>
<keyword evidence="3" id="KW-1185">Reference proteome</keyword>
<organism evidence="2 3">
    <name type="scientific">Rhodanobacter ginsengisoli</name>
    <dbReference type="NCBI Taxonomy" id="418646"/>
    <lineage>
        <taxon>Bacteria</taxon>
        <taxon>Pseudomonadati</taxon>
        <taxon>Pseudomonadota</taxon>
        <taxon>Gammaproteobacteria</taxon>
        <taxon>Lysobacterales</taxon>
        <taxon>Rhodanobacteraceae</taxon>
        <taxon>Rhodanobacter</taxon>
    </lineage>
</organism>
<reference evidence="3" key="1">
    <citation type="journal article" date="2019" name="Int. J. Syst. Evol. Microbiol.">
        <title>The Global Catalogue of Microorganisms (GCM) 10K type strain sequencing project: providing services to taxonomists for standard genome sequencing and annotation.</title>
        <authorList>
            <consortium name="The Broad Institute Genomics Platform"/>
            <consortium name="The Broad Institute Genome Sequencing Center for Infectious Disease"/>
            <person name="Wu L."/>
            <person name="Ma J."/>
        </authorList>
    </citation>
    <scope>NUCLEOTIDE SEQUENCE [LARGE SCALE GENOMIC DNA]</scope>
    <source>
        <strain evidence="3">CGMCC 1.16619</strain>
    </source>
</reference>
<proteinExistence type="predicted"/>
<dbReference type="EMBL" id="JBHSNF010000002">
    <property type="protein sequence ID" value="MFC5526249.1"/>
    <property type="molecule type" value="Genomic_DNA"/>
</dbReference>
<evidence type="ECO:0000256" key="1">
    <source>
        <dbReference type="SAM" id="MobiDB-lite"/>
    </source>
</evidence>
<gene>
    <name evidence="2" type="ORF">ACFPPA_10895</name>
</gene>
<protein>
    <recommendedName>
        <fullName evidence="4">Multidrug transporter</fullName>
    </recommendedName>
</protein>
<feature type="compositionally biased region" description="Basic and acidic residues" evidence="1">
    <location>
        <begin position="1"/>
        <end position="37"/>
    </location>
</feature>
<name>A0ABW0QPQ7_9GAMM</name>
<evidence type="ECO:0000313" key="3">
    <source>
        <dbReference type="Proteomes" id="UP001596114"/>
    </source>
</evidence>
<comment type="caution">
    <text evidence="2">The sequence shown here is derived from an EMBL/GenBank/DDBJ whole genome shotgun (WGS) entry which is preliminary data.</text>
</comment>
<evidence type="ECO:0008006" key="4">
    <source>
        <dbReference type="Google" id="ProtNLM"/>
    </source>
</evidence>
<dbReference type="Proteomes" id="UP001596114">
    <property type="component" value="Unassembled WGS sequence"/>
</dbReference>
<feature type="region of interest" description="Disordered" evidence="1">
    <location>
        <begin position="1"/>
        <end position="46"/>
    </location>
</feature>